<reference evidence="2 3" key="1">
    <citation type="submission" date="2021-03" db="EMBL/GenBank/DDBJ databases">
        <title>Complete genome of Polaribacter_sp.SM13.</title>
        <authorList>
            <person name="Jeong S.W."/>
            <person name="Bae J.W."/>
        </authorList>
    </citation>
    <scope>NUCLEOTIDE SEQUENCE [LARGE SCALE GENOMIC DNA]</scope>
    <source>
        <strain evidence="2 3">SM13</strain>
    </source>
</reference>
<gene>
    <name evidence="2" type="ORF">J3359_06430</name>
</gene>
<keyword evidence="1" id="KW-0812">Transmembrane</keyword>
<feature type="transmembrane region" description="Helical" evidence="1">
    <location>
        <begin position="47"/>
        <end position="70"/>
    </location>
</feature>
<protein>
    <recommendedName>
        <fullName evidence="4">Competence protein</fullName>
    </recommendedName>
</protein>
<accession>A0A975CRG4</accession>
<evidence type="ECO:0000256" key="1">
    <source>
        <dbReference type="SAM" id="Phobius"/>
    </source>
</evidence>
<evidence type="ECO:0008006" key="4">
    <source>
        <dbReference type="Google" id="ProtNLM"/>
    </source>
</evidence>
<dbReference type="EMBL" id="CP071869">
    <property type="protein sequence ID" value="QTE23902.1"/>
    <property type="molecule type" value="Genomic_DNA"/>
</dbReference>
<keyword evidence="3" id="KW-1185">Reference proteome</keyword>
<dbReference type="RefSeq" id="WP_208079896.1">
    <property type="nucleotide sequence ID" value="NZ_CP071869.1"/>
</dbReference>
<sequence>MSVFESLNNSSENGVEKGKKYVDATYKYYKLKAFYALTLSFSTILKLLIIGGLIAVGLLFASIALAITLGNSLENVALGYLSVAGIYILFGIIFFLLRKSIDKQIISKMANKFSK</sequence>
<name>A0A975CRG4_9FLAO</name>
<dbReference type="Proteomes" id="UP000663920">
    <property type="component" value="Chromosome"/>
</dbReference>
<evidence type="ECO:0000313" key="2">
    <source>
        <dbReference type="EMBL" id="QTE23902.1"/>
    </source>
</evidence>
<evidence type="ECO:0000313" key="3">
    <source>
        <dbReference type="Proteomes" id="UP000663920"/>
    </source>
</evidence>
<keyword evidence="1" id="KW-1133">Transmembrane helix</keyword>
<organism evidence="2 3">
    <name type="scientific">Polaribacter cellanae</name>
    <dbReference type="NCBI Taxonomy" id="2818493"/>
    <lineage>
        <taxon>Bacteria</taxon>
        <taxon>Pseudomonadati</taxon>
        <taxon>Bacteroidota</taxon>
        <taxon>Flavobacteriia</taxon>
        <taxon>Flavobacteriales</taxon>
        <taxon>Flavobacteriaceae</taxon>
    </lineage>
</organism>
<keyword evidence="1" id="KW-0472">Membrane</keyword>
<proteinExistence type="predicted"/>
<dbReference type="AlphaFoldDB" id="A0A975CRG4"/>
<feature type="transmembrane region" description="Helical" evidence="1">
    <location>
        <begin position="76"/>
        <end position="97"/>
    </location>
</feature>
<dbReference type="KEGG" id="pcea:J3359_06430"/>